<sequence>MKKRYRKYRHKEESENFWPAFTDMISTIALILFFLMLIAYVNNIVTGKNLEYAVKQLEDTQSKLEISKAEISNAEDQLRLLKNDLEKTAAEVKKGEIELKLSEEEIDKQKEIIASSNQELGQLRTKLKGIALLRLDVLNKVKVSIEENLGNKNAKGEELVLIGDNGNIIINEGLVFDYGKSIIKDEGKPLLAKLAKSFEKVLDDPNVSKNIDAINIQGHADIRGTADANRKLSTDRATSVVNYFMQSDPTLEKRYGKFFMASGFSYFRPLIDEKNEDAYSKNRRIEISVILKDSNVQNVIDDYLKESVDILNNTSDN</sequence>
<evidence type="ECO:0000256" key="1">
    <source>
        <dbReference type="PROSITE-ProRule" id="PRU00473"/>
    </source>
</evidence>
<keyword evidence="1 3" id="KW-0472">Membrane</keyword>
<dbReference type="Proteomes" id="UP001321786">
    <property type="component" value="Chromosome"/>
</dbReference>
<dbReference type="PANTHER" id="PTHR30329">
    <property type="entry name" value="STATOR ELEMENT OF FLAGELLAR MOTOR COMPLEX"/>
    <property type="match status" value="1"/>
</dbReference>
<dbReference type="Gene3D" id="3.30.1330.60">
    <property type="entry name" value="OmpA-like domain"/>
    <property type="match status" value="1"/>
</dbReference>
<dbReference type="InterPro" id="IPR050330">
    <property type="entry name" value="Bact_OuterMem_StrucFunc"/>
</dbReference>
<dbReference type="PANTHER" id="PTHR30329:SF21">
    <property type="entry name" value="LIPOPROTEIN YIAD-RELATED"/>
    <property type="match status" value="1"/>
</dbReference>
<dbReference type="PROSITE" id="PS51123">
    <property type="entry name" value="OMPA_2"/>
    <property type="match status" value="1"/>
</dbReference>
<dbReference type="KEGG" id="hprf:HLPR_05490"/>
<evidence type="ECO:0000256" key="2">
    <source>
        <dbReference type="SAM" id="Coils"/>
    </source>
</evidence>
<feature type="transmembrane region" description="Helical" evidence="3">
    <location>
        <begin position="21"/>
        <end position="41"/>
    </location>
</feature>
<proteinExistence type="predicted"/>
<evidence type="ECO:0000313" key="5">
    <source>
        <dbReference type="EMBL" id="BEP28218.1"/>
    </source>
</evidence>
<gene>
    <name evidence="5" type="ORF">HLPR_05490</name>
</gene>
<dbReference type="CDD" id="cd07185">
    <property type="entry name" value="OmpA_C-like"/>
    <property type="match status" value="1"/>
</dbReference>
<evidence type="ECO:0000256" key="3">
    <source>
        <dbReference type="SAM" id="Phobius"/>
    </source>
</evidence>
<dbReference type="InterPro" id="IPR006665">
    <property type="entry name" value="OmpA-like"/>
</dbReference>
<name>A0AAU9EFM0_9FIRM</name>
<keyword evidence="6" id="KW-1185">Reference proteome</keyword>
<dbReference type="GO" id="GO:0016020">
    <property type="term" value="C:membrane"/>
    <property type="evidence" value="ECO:0007669"/>
    <property type="project" value="UniProtKB-UniRule"/>
</dbReference>
<evidence type="ECO:0000259" key="4">
    <source>
        <dbReference type="PROSITE" id="PS51123"/>
    </source>
</evidence>
<keyword evidence="3" id="KW-1133">Transmembrane helix</keyword>
<keyword evidence="3" id="KW-0812">Transmembrane</keyword>
<dbReference type="AlphaFoldDB" id="A0AAU9EFM0"/>
<feature type="coiled-coil region" evidence="2">
    <location>
        <begin position="57"/>
        <end position="119"/>
    </location>
</feature>
<dbReference type="EMBL" id="AP028654">
    <property type="protein sequence ID" value="BEP28218.1"/>
    <property type="molecule type" value="Genomic_DNA"/>
</dbReference>
<dbReference type="RefSeq" id="WP_338536550.1">
    <property type="nucleotide sequence ID" value="NZ_AP028654.1"/>
</dbReference>
<protein>
    <submittedName>
        <fullName evidence="5">OmpA family protein</fullName>
    </submittedName>
</protein>
<dbReference type="SUPFAM" id="SSF103088">
    <property type="entry name" value="OmpA-like"/>
    <property type="match status" value="1"/>
</dbReference>
<reference evidence="5 6" key="1">
    <citation type="submission" date="2023-08" db="EMBL/GenBank/DDBJ databases">
        <title>Helicovermis profunda gen. nov., sp. nov., a novel mesophilic, fermentative bacterium within the Bacillota from a deep-sea hydrothermal vent chimney.</title>
        <authorList>
            <person name="Miyazaki U."/>
            <person name="Mizutani D."/>
            <person name="Hashimoto Y."/>
            <person name="Tame A."/>
            <person name="Sawayama S."/>
            <person name="Miyazaki J."/>
            <person name="Takai K."/>
            <person name="Nakagawa S."/>
        </authorList>
    </citation>
    <scope>NUCLEOTIDE SEQUENCE [LARGE SCALE GENOMIC DNA]</scope>
    <source>
        <strain evidence="5 6">S502</strain>
    </source>
</reference>
<feature type="domain" description="OmpA-like" evidence="4">
    <location>
        <begin position="163"/>
        <end position="293"/>
    </location>
</feature>
<keyword evidence="2" id="KW-0175">Coiled coil</keyword>
<organism evidence="5 6">
    <name type="scientific">Helicovermis profundi</name>
    <dbReference type="NCBI Taxonomy" id="3065157"/>
    <lineage>
        <taxon>Bacteria</taxon>
        <taxon>Bacillati</taxon>
        <taxon>Bacillota</taxon>
        <taxon>Clostridia</taxon>
        <taxon>Helicovermis</taxon>
    </lineage>
</organism>
<dbReference type="Pfam" id="PF00691">
    <property type="entry name" value="OmpA"/>
    <property type="match status" value="1"/>
</dbReference>
<accession>A0AAU9EFM0</accession>
<dbReference type="InterPro" id="IPR036737">
    <property type="entry name" value="OmpA-like_sf"/>
</dbReference>
<evidence type="ECO:0000313" key="6">
    <source>
        <dbReference type="Proteomes" id="UP001321786"/>
    </source>
</evidence>